<dbReference type="SUPFAM" id="SSF54631">
    <property type="entry name" value="CBS-domain pair"/>
    <property type="match status" value="2"/>
</dbReference>
<evidence type="ECO:0000313" key="9">
    <source>
        <dbReference type="EMBL" id="KAK7064173.1"/>
    </source>
</evidence>
<dbReference type="SUPFAM" id="SSF53335">
    <property type="entry name" value="S-adenosyl-L-methionine-dependent methyltransferases"/>
    <property type="match status" value="1"/>
</dbReference>
<dbReference type="Pfam" id="PF00787">
    <property type="entry name" value="PX"/>
    <property type="match status" value="1"/>
</dbReference>
<dbReference type="PROSITE" id="PS50195">
    <property type="entry name" value="PX"/>
    <property type="match status" value="1"/>
</dbReference>
<keyword evidence="3 4" id="KW-0129">CBS domain</keyword>
<evidence type="ECO:0000313" key="10">
    <source>
        <dbReference type="Proteomes" id="UP001362999"/>
    </source>
</evidence>
<evidence type="ECO:0000256" key="5">
    <source>
        <dbReference type="SAM" id="MobiDB-lite"/>
    </source>
</evidence>
<dbReference type="Pfam" id="PF13489">
    <property type="entry name" value="Methyltransf_23"/>
    <property type="match status" value="1"/>
</dbReference>
<feature type="region of interest" description="Disordered" evidence="5">
    <location>
        <begin position="849"/>
        <end position="883"/>
    </location>
</feature>
<dbReference type="CDD" id="cd06897">
    <property type="entry name" value="PX_SNARE"/>
    <property type="match status" value="1"/>
</dbReference>
<dbReference type="SMART" id="SM00397">
    <property type="entry name" value="t_SNARE"/>
    <property type="match status" value="1"/>
</dbReference>
<dbReference type="InterPro" id="IPR046342">
    <property type="entry name" value="CBS_dom_sf"/>
</dbReference>
<keyword evidence="10" id="KW-1185">Reference proteome</keyword>
<dbReference type="InterPro" id="IPR050511">
    <property type="entry name" value="AMPK_gamma/SDS23_families"/>
</dbReference>
<dbReference type="InterPro" id="IPR001683">
    <property type="entry name" value="PX_dom"/>
</dbReference>
<dbReference type="InterPro" id="IPR036871">
    <property type="entry name" value="PX_dom_sf"/>
</dbReference>
<proteinExistence type="inferred from homology"/>
<comment type="caution">
    <text evidence="9">The sequence shown here is derived from an EMBL/GenBank/DDBJ whole genome shotgun (WGS) entry which is preliminary data.</text>
</comment>
<feature type="domain" description="PX" evidence="7">
    <location>
        <begin position="613"/>
        <end position="730"/>
    </location>
</feature>
<dbReference type="CDD" id="cd15858">
    <property type="entry name" value="SNARE_VAM7"/>
    <property type="match status" value="1"/>
</dbReference>
<reference evidence="9 10" key="1">
    <citation type="journal article" date="2024" name="J Genomics">
        <title>Draft genome sequencing and assembly of Favolaschia claudopus CIRM-BRFM 2984 isolated from oak limbs.</title>
        <authorList>
            <person name="Navarro D."/>
            <person name="Drula E."/>
            <person name="Chaduli D."/>
            <person name="Cazenave R."/>
            <person name="Ahrendt S."/>
            <person name="Wang J."/>
            <person name="Lipzen A."/>
            <person name="Daum C."/>
            <person name="Barry K."/>
            <person name="Grigoriev I.V."/>
            <person name="Favel A."/>
            <person name="Rosso M.N."/>
            <person name="Martin F."/>
        </authorList>
    </citation>
    <scope>NUCLEOTIDE SEQUENCE [LARGE SCALE GENOMIC DNA]</scope>
    <source>
        <strain evidence="9 10">CIRM-BRFM 2984</strain>
    </source>
</reference>
<dbReference type="GO" id="GO:0019887">
    <property type="term" value="F:protein kinase regulator activity"/>
    <property type="evidence" value="ECO:0007669"/>
    <property type="project" value="TreeGrafter"/>
</dbReference>
<dbReference type="EMBL" id="JAWWNJ010000001">
    <property type="protein sequence ID" value="KAK7064173.1"/>
    <property type="molecule type" value="Genomic_DNA"/>
</dbReference>
<dbReference type="Pfam" id="PF00571">
    <property type="entry name" value="CBS"/>
    <property type="match status" value="2"/>
</dbReference>
<dbReference type="PROSITE" id="PS50192">
    <property type="entry name" value="T_SNARE"/>
    <property type="match status" value="1"/>
</dbReference>
<evidence type="ECO:0000259" key="7">
    <source>
        <dbReference type="PROSITE" id="PS50195"/>
    </source>
</evidence>
<keyword evidence="2" id="KW-0677">Repeat</keyword>
<dbReference type="Gene3D" id="1.20.5.110">
    <property type="match status" value="1"/>
</dbReference>
<dbReference type="SMART" id="SM00116">
    <property type="entry name" value="CBS"/>
    <property type="match status" value="4"/>
</dbReference>
<dbReference type="SUPFAM" id="SSF64268">
    <property type="entry name" value="PX domain"/>
    <property type="match status" value="1"/>
</dbReference>
<feature type="domain" description="CBS" evidence="8">
    <location>
        <begin position="217"/>
        <end position="279"/>
    </location>
</feature>
<dbReference type="Gene3D" id="3.10.580.10">
    <property type="entry name" value="CBS-domain"/>
    <property type="match status" value="2"/>
</dbReference>
<sequence length="977" mass="109109">MQTTPRRKPSRRRAGSHLPPYHDNYETALYAIRAMLRGRTGYDAFPVSFRLIVLDTKLSVTRALQCLLANNVVSAPLWNSDKSAFSGMLTVLDIIHLIQYYYKTAVDYDNAKTDVDKVRLESLREIEKSLGVAEPPLLSEHPNSSMLDAAKVLMQTHAKRLPLLDRDTETGHEVIVSVLTQYRLLKFIALNCPWEIQQLHLSLRKLKIGTYVRSSGISPFHPIATATLDTPVFDVVHMFSERSISAVPIIDEDGIVVDMYETVDVMTLVRLGVYQNLDLTISEALKTRSPDFLGVVICTASDSLRTLMELIKKRRVHRLVVVEGEEEEKAGGKKGRLLGIITLSDVLRYVIGDQDIGEGNEEPQTEWLNMGYWKNTKMFPEACEALALKLVKASGCKPGSRVLDVGHGTGESLIMLLTHPAVPRPSHLTGITDIAAHHQRSQSRVTALNQSVPFVLYTGDAVHQPGAHHHPLDPSSDESLKFDQILALDCAYHFRSRATFLRQAYERLHPGGSVALADICFANGALEKWSTRWVTAVLGAGLMPRENMVSIDEYIAQMHEVGFTDIWLEDITQDVFPGFVAFLNGRGAIGWTIFSGLFNMFHRSGGRFVLNYRMLQSVLIPRYEERASPSPHTVYEIRVRANVRDWSIWRRYSEFDDLHSALKDACHEPPPASLPPKHSLSIFRSHSDPKLLEERRTGLELYLRTIVSAKDDKWRETFAFKEFLGIPIGKQVGGSGEFGQSERSFTLASWLDEHIDLQARIRDVRADINKRDALSDVGDTNGAHTSNVAAKKKLAGIITRVGKLAAGLQELAMGGMSEGELQRRTDMIARLRDDCEKLGKMVTVARFTSRAGGPSAARNPAPDSDREALMGGAPRSPPRSSKAFGRVFGAAAAKPQETEETRPLDEHGLFLLQEQKMQQQDVEVSQLTAVLQRQRHLGEAISNELQVQIELLDDLANRVDDTSARIASTNREMGRLR</sequence>
<accession>A0AAW0EHF9</accession>
<dbReference type="Proteomes" id="UP001362999">
    <property type="component" value="Unassembled WGS sequence"/>
</dbReference>
<evidence type="ECO:0000256" key="3">
    <source>
        <dbReference type="ARBA" id="ARBA00023122"/>
    </source>
</evidence>
<evidence type="ECO:0000256" key="1">
    <source>
        <dbReference type="ARBA" id="ARBA00006750"/>
    </source>
</evidence>
<dbReference type="Gene3D" id="3.40.50.150">
    <property type="entry name" value="Vaccinia Virus protein VP39"/>
    <property type="match status" value="1"/>
</dbReference>
<dbReference type="GO" id="GO:0035091">
    <property type="term" value="F:phosphatidylinositol binding"/>
    <property type="evidence" value="ECO:0007669"/>
    <property type="project" value="InterPro"/>
</dbReference>
<evidence type="ECO:0000259" key="8">
    <source>
        <dbReference type="PROSITE" id="PS51371"/>
    </source>
</evidence>
<dbReference type="CDD" id="cd04641">
    <property type="entry name" value="CBS_euAMPK_gamma-like_repeat2"/>
    <property type="match status" value="1"/>
</dbReference>
<evidence type="ECO:0000256" key="4">
    <source>
        <dbReference type="PROSITE-ProRule" id="PRU00703"/>
    </source>
</evidence>
<evidence type="ECO:0000259" key="6">
    <source>
        <dbReference type="PROSITE" id="PS50192"/>
    </source>
</evidence>
<dbReference type="PANTHER" id="PTHR13780:SF35">
    <property type="entry name" value="LD22662P"/>
    <property type="match status" value="1"/>
</dbReference>
<evidence type="ECO:0000256" key="2">
    <source>
        <dbReference type="ARBA" id="ARBA00022737"/>
    </source>
</evidence>
<dbReference type="PANTHER" id="PTHR13780">
    <property type="entry name" value="AMP-ACTIVATED PROTEIN KINASE, GAMMA REGULATORY SUBUNIT"/>
    <property type="match status" value="1"/>
</dbReference>
<feature type="domain" description="CBS" evidence="8">
    <location>
        <begin position="288"/>
        <end position="356"/>
    </location>
</feature>
<organism evidence="9 10">
    <name type="scientific">Favolaschia claudopus</name>
    <dbReference type="NCBI Taxonomy" id="2862362"/>
    <lineage>
        <taxon>Eukaryota</taxon>
        <taxon>Fungi</taxon>
        <taxon>Dikarya</taxon>
        <taxon>Basidiomycota</taxon>
        <taxon>Agaricomycotina</taxon>
        <taxon>Agaricomycetes</taxon>
        <taxon>Agaricomycetidae</taxon>
        <taxon>Agaricales</taxon>
        <taxon>Marasmiineae</taxon>
        <taxon>Mycenaceae</taxon>
        <taxon>Favolaschia</taxon>
    </lineage>
</organism>
<protein>
    <submittedName>
        <fullName evidence="9">Uncharacterized protein</fullName>
    </submittedName>
</protein>
<dbReference type="SMART" id="SM00312">
    <property type="entry name" value="PX"/>
    <property type="match status" value="1"/>
</dbReference>
<dbReference type="AlphaFoldDB" id="A0AAW0EHF9"/>
<dbReference type="PROSITE" id="PS51371">
    <property type="entry name" value="CBS"/>
    <property type="match status" value="3"/>
</dbReference>
<comment type="similarity">
    <text evidence="1">Belongs to the 5'-AMP-activated protein kinase gamma subunit family.</text>
</comment>
<dbReference type="InterPro" id="IPR000644">
    <property type="entry name" value="CBS_dom"/>
</dbReference>
<dbReference type="InterPro" id="IPR029063">
    <property type="entry name" value="SAM-dependent_MTases_sf"/>
</dbReference>
<dbReference type="SUPFAM" id="SSF58038">
    <property type="entry name" value="SNARE fusion complex"/>
    <property type="match status" value="1"/>
</dbReference>
<dbReference type="GO" id="GO:0016208">
    <property type="term" value="F:AMP binding"/>
    <property type="evidence" value="ECO:0007669"/>
    <property type="project" value="TreeGrafter"/>
</dbReference>
<dbReference type="InterPro" id="IPR000727">
    <property type="entry name" value="T_SNARE_dom"/>
</dbReference>
<feature type="domain" description="T-SNARE coiled-coil homology" evidence="6">
    <location>
        <begin position="914"/>
        <end position="976"/>
    </location>
</feature>
<dbReference type="CDD" id="cd02440">
    <property type="entry name" value="AdoMet_MTases"/>
    <property type="match status" value="1"/>
</dbReference>
<dbReference type="Gene3D" id="3.30.1520.10">
    <property type="entry name" value="Phox-like domain"/>
    <property type="match status" value="1"/>
</dbReference>
<name>A0AAW0EHF9_9AGAR</name>
<dbReference type="GO" id="GO:0019901">
    <property type="term" value="F:protein kinase binding"/>
    <property type="evidence" value="ECO:0007669"/>
    <property type="project" value="TreeGrafter"/>
</dbReference>
<dbReference type="GO" id="GO:0031588">
    <property type="term" value="C:nucleotide-activated protein kinase complex"/>
    <property type="evidence" value="ECO:0007669"/>
    <property type="project" value="TreeGrafter"/>
</dbReference>
<dbReference type="GO" id="GO:0005737">
    <property type="term" value="C:cytoplasm"/>
    <property type="evidence" value="ECO:0007669"/>
    <property type="project" value="TreeGrafter"/>
</dbReference>
<feature type="domain" description="CBS" evidence="8">
    <location>
        <begin position="133"/>
        <end position="196"/>
    </location>
</feature>
<gene>
    <name evidence="9" type="ORF">R3P38DRAFT_3382816</name>
</gene>
<dbReference type="GO" id="GO:0005634">
    <property type="term" value="C:nucleus"/>
    <property type="evidence" value="ECO:0007669"/>
    <property type="project" value="TreeGrafter"/>
</dbReference>